<evidence type="ECO:0000313" key="1">
    <source>
        <dbReference type="EMBL" id="VAW27999.1"/>
    </source>
</evidence>
<sequence>MRKVIIYSLLLSTLFAASNAMAQTEEEKVKTVLRAYKSALENLNVEGTDKYFTSNSEILETGKVEGTYQDYIAHHIEPELSHFASFTYNN</sequence>
<protein>
    <recommendedName>
        <fullName evidence="2">DUF4440 domain-containing protein</fullName>
    </recommendedName>
</protein>
<dbReference type="SUPFAM" id="SSF54427">
    <property type="entry name" value="NTF2-like"/>
    <property type="match status" value="1"/>
</dbReference>
<reference evidence="1" key="1">
    <citation type="submission" date="2018-06" db="EMBL/GenBank/DDBJ databases">
        <authorList>
            <person name="Zhirakovskaya E."/>
        </authorList>
    </citation>
    <scope>NUCLEOTIDE SEQUENCE</scope>
</reference>
<dbReference type="EMBL" id="UOES01000334">
    <property type="protein sequence ID" value="VAW27999.1"/>
    <property type="molecule type" value="Genomic_DNA"/>
</dbReference>
<gene>
    <name evidence="1" type="ORF">MNBD_BACTEROID06-1198</name>
</gene>
<dbReference type="Gene3D" id="3.10.450.50">
    <property type="match status" value="1"/>
</dbReference>
<name>A0A3B0UTK8_9ZZZZ</name>
<feature type="non-terminal residue" evidence="1">
    <location>
        <position position="90"/>
    </location>
</feature>
<accession>A0A3B0UTK8</accession>
<organism evidence="1">
    <name type="scientific">hydrothermal vent metagenome</name>
    <dbReference type="NCBI Taxonomy" id="652676"/>
    <lineage>
        <taxon>unclassified sequences</taxon>
        <taxon>metagenomes</taxon>
        <taxon>ecological metagenomes</taxon>
    </lineage>
</organism>
<evidence type="ECO:0008006" key="2">
    <source>
        <dbReference type="Google" id="ProtNLM"/>
    </source>
</evidence>
<dbReference type="InterPro" id="IPR032710">
    <property type="entry name" value="NTF2-like_dom_sf"/>
</dbReference>
<proteinExistence type="predicted"/>
<dbReference type="AlphaFoldDB" id="A0A3B0UTK8"/>